<dbReference type="Pfam" id="PF02321">
    <property type="entry name" value="OEP"/>
    <property type="match status" value="2"/>
</dbReference>
<feature type="chain" id="PRO_5011968388" evidence="8">
    <location>
        <begin position="24"/>
        <end position="469"/>
    </location>
</feature>
<dbReference type="GO" id="GO:1990281">
    <property type="term" value="C:efflux pump complex"/>
    <property type="evidence" value="ECO:0007669"/>
    <property type="project" value="TreeGrafter"/>
</dbReference>
<evidence type="ECO:0000256" key="7">
    <source>
        <dbReference type="ARBA" id="ARBA00023237"/>
    </source>
</evidence>
<dbReference type="OrthoDB" id="9814637at2"/>
<comment type="subcellular location">
    <subcellularLocation>
        <location evidence="1">Cell outer membrane</location>
    </subcellularLocation>
</comment>
<keyword evidence="10" id="KW-1185">Reference proteome</keyword>
<comment type="caution">
    <text evidence="9">The sequence shown here is derived from an EMBL/GenBank/DDBJ whole genome shotgun (WGS) entry which is preliminary data.</text>
</comment>
<protein>
    <submittedName>
        <fullName evidence="9">Agglutination protein</fullName>
    </submittedName>
</protein>
<dbReference type="GO" id="GO:0015562">
    <property type="term" value="F:efflux transmembrane transporter activity"/>
    <property type="evidence" value="ECO:0007669"/>
    <property type="project" value="InterPro"/>
</dbReference>
<sequence>MLRVLALAGLSLSATFWSTTASALTLQDVIFAVLETNPEIEAAEANKQAIEFELDQARSFQMPRFEVEAWAGSSYDDGSTTNDLSAADDPIGGYRLTGRVSQLIYDGFRTRSEIERQAWRVDAAALRVLERSEFLSLEAIRLYADVVRSRAMLDLARSNVTYHRSVYSRLENAFGTGAIPIGDVQQAQERVLFAEDTLIDFELSALTIENEFLQIVALQPDNMGNVPSISSQVHGSLDQALAVARRYNPTILFSQADVGSAQARWRAAEANRGPTVHLEAEVTTGEDVNGFEGGVFDGEVGVVLRYELQGDRKRARRQEQIRRASEASATLLHQTRLVEREVRDTWADWQTAQRRVSTLSRQADLSRELRTTYEEEYQVGSRSLLDILNTQNALFQAEVNLINARSLEVYIRYRLLAATGTLLSTMGIEPPEDARTYARQHMKALEVGSAYEPKRFDARTFSDWRRSVD</sequence>
<dbReference type="InterPro" id="IPR051906">
    <property type="entry name" value="TolC-like"/>
</dbReference>
<reference evidence="9 10" key="1">
    <citation type="submission" date="2013-04" db="EMBL/GenBank/DDBJ databases">
        <title>Oceanicola sp. 22II1-22F33 Genome Sequencing.</title>
        <authorList>
            <person name="Lai Q."/>
            <person name="Li G."/>
            <person name="Shao Z."/>
        </authorList>
    </citation>
    <scope>NUCLEOTIDE SEQUENCE [LARGE SCALE GENOMIC DNA]</scope>
    <source>
        <strain evidence="9 10">22II1-22F33</strain>
    </source>
</reference>
<evidence type="ECO:0000256" key="3">
    <source>
        <dbReference type="ARBA" id="ARBA00022448"/>
    </source>
</evidence>
<comment type="similarity">
    <text evidence="2">Belongs to the outer membrane factor (OMF) (TC 1.B.17) family.</text>
</comment>
<proteinExistence type="inferred from homology"/>
<evidence type="ECO:0000256" key="8">
    <source>
        <dbReference type="SAM" id="SignalP"/>
    </source>
</evidence>
<dbReference type="GO" id="GO:0009279">
    <property type="term" value="C:cell outer membrane"/>
    <property type="evidence" value="ECO:0007669"/>
    <property type="project" value="UniProtKB-SubCell"/>
</dbReference>
<evidence type="ECO:0000256" key="6">
    <source>
        <dbReference type="ARBA" id="ARBA00023136"/>
    </source>
</evidence>
<gene>
    <name evidence="9" type="ORF">ATO3_26755</name>
</gene>
<dbReference type="RefSeq" id="WP_088652876.1">
    <property type="nucleotide sequence ID" value="NZ_AQQR01000032.1"/>
</dbReference>
<keyword evidence="3" id="KW-0813">Transport</keyword>
<dbReference type="GO" id="GO:0015288">
    <property type="term" value="F:porin activity"/>
    <property type="evidence" value="ECO:0007669"/>
    <property type="project" value="TreeGrafter"/>
</dbReference>
<dbReference type="Proteomes" id="UP000215377">
    <property type="component" value="Unassembled WGS sequence"/>
</dbReference>
<name>A0A225NAL0_9RHOB</name>
<keyword evidence="6" id="KW-0472">Membrane</keyword>
<evidence type="ECO:0000256" key="1">
    <source>
        <dbReference type="ARBA" id="ARBA00004442"/>
    </source>
</evidence>
<evidence type="ECO:0000313" key="9">
    <source>
        <dbReference type="EMBL" id="OWU67092.1"/>
    </source>
</evidence>
<evidence type="ECO:0000256" key="2">
    <source>
        <dbReference type="ARBA" id="ARBA00007613"/>
    </source>
</evidence>
<evidence type="ECO:0000313" key="10">
    <source>
        <dbReference type="Proteomes" id="UP000215377"/>
    </source>
</evidence>
<keyword evidence="5" id="KW-0812">Transmembrane</keyword>
<feature type="signal peptide" evidence="8">
    <location>
        <begin position="1"/>
        <end position="23"/>
    </location>
</feature>
<accession>A0A225NAL0</accession>
<keyword evidence="7" id="KW-0998">Cell outer membrane</keyword>
<dbReference type="PANTHER" id="PTHR30026">
    <property type="entry name" value="OUTER MEMBRANE PROTEIN TOLC"/>
    <property type="match status" value="1"/>
</dbReference>
<keyword evidence="4" id="KW-1134">Transmembrane beta strand</keyword>
<evidence type="ECO:0000256" key="4">
    <source>
        <dbReference type="ARBA" id="ARBA00022452"/>
    </source>
</evidence>
<dbReference type="SUPFAM" id="SSF56954">
    <property type="entry name" value="Outer membrane efflux proteins (OEP)"/>
    <property type="match status" value="1"/>
</dbReference>
<keyword evidence="8" id="KW-0732">Signal</keyword>
<organism evidence="9 10">
    <name type="scientific">Marinibacterium profundimaris</name>
    <dbReference type="NCBI Taxonomy" id="1679460"/>
    <lineage>
        <taxon>Bacteria</taxon>
        <taxon>Pseudomonadati</taxon>
        <taxon>Pseudomonadota</taxon>
        <taxon>Alphaproteobacteria</taxon>
        <taxon>Rhodobacterales</taxon>
        <taxon>Paracoccaceae</taxon>
        <taxon>Marinibacterium</taxon>
    </lineage>
</organism>
<dbReference type="PANTHER" id="PTHR30026:SF22">
    <property type="entry name" value="OUTER MEMBRANE EFFLUX PROTEIN"/>
    <property type="match status" value="1"/>
</dbReference>
<evidence type="ECO:0000256" key="5">
    <source>
        <dbReference type="ARBA" id="ARBA00022692"/>
    </source>
</evidence>
<dbReference type="InterPro" id="IPR003423">
    <property type="entry name" value="OMP_efflux"/>
</dbReference>
<dbReference type="Gene3D" id="1.20.1600.10">
    <property type="entry name" value="Outer membrane efflux proteins (OEP)"/>
    <property type="match status" value="1"/>
</dbReference>
<dbReference type="EMBL" id="AQQR01000032">
    <property type="protein sequence ID" value="OWU67092.1"/>
    <property type="molecule type" value="Genomic_DNA"/>
</dbReference>
<dbReference type="AlphaFoldDB" id="A0A225NAL0"/>